<keyword evidence="1" id="KW-0812">Transmembrane</keyword>
<dbReference type="AlphaFoldDB" id="R1ATW2"/>
<keyword evidence="1" id="KW-1133">Transmembrane helix</keyword>
<feature type="transmembrane region" description="Helical" evidence="1">
    <location>
        <begin position="6"/>
        <end position="28"/>
    </location>
</feature>
<name>R1ATW2_9FIRM</name>
<evidence type="ECO:0000256" key="1">
    <source>
        <dbReference type="SAM" id="Phobius"/>
    </source>
</evidence>
<dbReference type="Proteomes" id="UP000013378">
    <property type="component" value="Unassembled WGS sequence"/>
</dbReference>
<keyword evidence="3" id="KW-1185">Reference proteome</keyword>
<evidence type="ECO:0000313" key="2">
    <source>
        <dbReference type="EMBL" id="EOD00568.1"/>
    </source>
</evidence>
<keyword evidence="1" id="KW-0472">Membrane</keyword>
<gene>
    <name evidence="2" type="ORF">L21TH_1386</name>
</gene>
<accession>R1ATW2</accession>
<sequence length="37" mass="3957">MTGIAMGFMITVWSMIFIAIGVTLNALLKGEAKKNNA</sequence>
<protein>
    <submittedName>
        <fullName evidence="2">Uncharacterized protein</fullName>
    </submittedName>
</protein>
<evidence type="ECO:0000313" key="3">
    <source>
        <dbReference type="Proteomes" id="UP000013378"/>
    </source>
</evidence>
<organism evidence="2 3">
    <name type="scientific">Caldisalinibacter kiritimatiensis</name>
    <dbReference type="NCBI Taxonomy" id="1304284"/>
    <lineage>
        <taxon>Bacteria</taxon>
        <taxon>Bacillati</taxon>
        <taxon>Bacillota</taxon>
        <taxon>Tissierellia</taxon>
        <taxon>Tissierellales</taxon>
        <taxon>Thermohalobacteraceae</taxon>
        <taxon>Caldisalinibacter</taxon>
    </lineage>
</organism>
<comment type="caution">
    <text evidence="2">The sequence shown here is derived from an EMBL/GenBank/DDBJ whole genome shotgun (WGS) entry which is preliminary data.</text>
</comment>
<dbReference type="EMBL" id="ARZA01000144">
    <property type="protein sequence ID" value="EOD00568.1"/>
    <property type="molecule type" value="Genomic_DNA"/>
</dbReference>
<proteinExistence type="predicted"/>
<reference evidence="2 3" key="1">
    <citation type="journal article" date="2015" name="Geomicrobiol. J.">
        <title>Caldisalinibacter kiritimatiensis gen. nov., sp. nov., a moderately thermohalophilic thiosulfate-reducing bacterium from a hypersaline microbial mat.</title>
        <authorList>
            <person name="Ben Hania W."/>
            <person name="Joseph M."/>
            <person name="Fiebig A."/>
            <person name="Bunk B."/>
            <person name="Klenk H.-P."/>
            <person name="Fardeau M.-L."/>
            <person name="Spring S."/>
        </authorList>
    </citation>
    <scope>NUCLEOTIDE SEQUENCE [LARGE SCALE GENOMIC DNA]</scope>
    <source>
        <strain evidence="2 3">L21-TH-D2</strain>
    </source>
</reference>
<dbReference type="STRING" id="1304284.L21TH_1386"/>